<dbReference type="EMBL" id="BSUN01000001">
    <property type="protein sequence ID" value="GMA35661.1"/>
    <property type="molecule type" value="Genomic_DNA"/>
</dbReference>
<organism evidence="1 2">
    <name type="scientific">Demequina litorisediminis</name>
    <dbReference type="NCBI Taxonomy" id="1849022"/>
    <lineage>
        <taxon>Bacteria</taxon>
        <taxon>Bacillati</taxon>
        <taxon>Actinomycetota</taxon>
        <taxon>Actinomycetes</taxon>
        <taxon>Micrococcales</taxon>
        <taxon>Demequinaceae</taxon>
        <taxon>Demequina</taxon>
    </lineage>
</organism>
<name>A0ABQ6IE29_9MICO</name>
<comment type="caution">
    <text evidence="1">The sequence shown here is derived from an EMBL/GenBank/DDBJ whole genome shotgun (WGS) entry which is preliminary data.</text>
</comment>
<accession>A0ABQ6IE29</accession>
<sequence length="54" mass="5683">MADTEEALALDAAPVPTMDTVAEAIRLEIAEFASQQPAEVADVLRGWIGAGRQS</sequence>
<dbReference type="Proteomes" id="UP001157125">
    <property type="component" value="Unassembled WGS sequence"/>
</dbReference>
<gene>
    <name evidence="1" type="ORF">GCM10025876_18650</name>
</gene>
<evidence type="ECO:0000313" key="2">
    <source>
        <dbReference type="Proteomes" id="UP001157125"/>
    </source>
</evidence>
<keyword evidence="2" id="KW-1185">Reference proteome</keyword>
<evidence type="ECO:0000313" key="1">
    <source>
        <dbReference type="EMBL" id="GMA35661.1"/>
    </source>
</evidence>
<protein>
    <submittedName>
        <fullName evidence="1">Uncharacterized protein</fullName>
    </submittedName>
</protein>
<reference evidence="2" key="1">
    <citation type="journal article" date="2019" name="Int. J. Syst. Evol. Microbiol.">
        <title>The Global Catalogue of Microorganisms (GCM) 10K type strain sequencing project: providing services to taxonomists for standard genome sequencing and annotation.</title>
        <authorList>
            <consortium name="The Broad Institute Genomics Platform"/>
            <consortium name="The Broad Institute Genome Sequencing Center for Infectious Disease"/>
            <person name="Wu L."/>
            <person name="Ma J."/>
        </authorList>
    </citation>
    <scope>NUCLEOTIDE SEQUENCE [LARGE SCALE GENOMIC DNA]</scope>
    <source>
        <strain evidence="2">NBRC 112299</strain>
    </source>
</reference>
<proteinExistence type="predicted"/>